<dbReference type="NCBIfam" id="TIGR04529">
    <property type="entry name" value="MTB_hemophore"/>
    <property type="match status" value="1"/>
</dbReference>
<feature type="signal peptide" evidence="1">
    <location>
        <begin position="1"/>
        <end position="26"/>
    </location>
</feature>
<gene>
    <name evidence="2" type="ORF">Q7X28_15305</name>
</gene>
<feature type="chain" id="PRO_5041645467" evidence="1">
    <location>
        <begin position="27"/>
        <end position="138"/>
    </location>
</feature>
<organism evidence="2 3">
    <name type="scientific">Tsukamurella strandjordii</name>
    <dbReference type="NCBI Taxonomy" id="147577"/>
    <lineage>
        <taxon>Bacteria</taxon>
        <taxon>Bacillati</taxon>
        <taxon>Actinomycetota</taxon>
        <taxon>Actinomycetes</taxon>
        <taxon>Mycobacteriales</taxon>
        <taxon>Tsukamurellaceae</taxon>
        <taxon>Tsukamurella</taxon>
    </lineage>
</organism>
<keyword evidence="3" id="KW-1185">Reference proteome</keyword>
<protein>
    <submittedName>
        <fullName evidence="2">Hemophore-related protein</fullName>
    </submittedName>
</protein>
<name>A0AA90SMJ4_9ACTN</name>
<comment type="caution">
    <text evidence="2">The sequence shown here is derived from an EMBL/GenBank/DDBJ whole genome shotgun (WGS) entry which is preliminary data.</text>
</comment>
<dbReference type="EMBL" id="JAUTIX010000006">
    <property type="protein sequence ID" value="MDP0399293.1"/>
    <property type="molecule type" value="Genomic_DNA"/>
</dbReference>
<reference evidence="2" key="1">
    <citation type="submission" date="2023-08" db="EMBL/GenBank/DDBJ databases">
        <title>The draft genome of Tsukamurella strandjordii strain 050030.</title>
        <authorList>
            <person name="Zhao F."/>
            <person name="Feng Y."/>
            <person name="Zong Z."/>
        </authorList>
    </citation>
    <scope>NUCLEOTIDE SEQUENCE</scope>
    <source>
        <strain evidence="2">050030</strain>
    </source>
</reference>
<dbReference type="RefSeq" id="WP_220655614.1">
    <property type="nucleotide sequence ID" value="NZ_BAAAII010000017.1"/>
</dbReference>
<evidence type="ECO:0000313" key="2">
    <source>
        <dbReference type="EMBL" id="MDP0399293.1"/>
    </source>
</evidence>
<proteinExistence type="predicted"/>
<evidence type="ECO:0000313" key="3">
    <source>
        <dbReference type="Proteomes" id="UP001178281"/>
    </source>
</evidence>
<keyword evidence="1" id="KW-0732">Signal</keyword>
<evidence type="ECO:0000256" key="1">
    <source>
        <dbReference type="SAM" id="SignalP"/>
    </source>
</evidence>
<sequence length="138" mass="13887">MTFRRFAATAAVLGAVSLAGAPFAAAAPGPAPKPADPNLARAVPGTSCTVGQLRTAIDRSSPGLSAKLDQVAGGSKQFADIATSDPNTRQIRLATLAFTGSSAGFGIFSEQQNIQRALGDAYRTCASVKPAAAPAKAK</sequence>
<dbReference type="Proteomes" id="UP001178281">
    <property type="component" value="Unassembled WGS sequence"/>
</dbReference>
<dbReference type="InterPro" id="IPR032407">
    <property type="entry name" value="MHB"/>
</dbReference>
<accession>A0AA90SMJ4</accession>
<dbReference type="GO" id="GO:0020037">
    <property type="term" value="F:heme binding"/>
    <property type="evidence" value="ECO:0007669"/>
    <property type="project" value="InterPro"/>
</dbReference>
<dbReference type="AlphaFoldDB" id="A0AA90SMJ4"/>